<dbReference type="GO" id="GO:0022857">
    <property type="term" value="F:transmembrane transporter activity"/>
    <property type="evidence" value="ECO:0007669"/>
    <property type="project" value="TreeGrafter"/>
</dbReference>
<keyword evidence="2 6" id="KW-0812">Transmembrane</keyword>
<dbReference type="GO" id="GO:0016020">
    <property type="term" value="C:membrane"/>
    <property type="evidence" value="ECO:0007669"/>
    <property type="project" value="UniProtKB-SubCell"/>
</dbReference>
<feature type="transmembrane region" description="Helical" evidence="6">
    <location>
        <begin position="411"/>
        <end position="430"/>
    </location>
</feature>
<evidence type="ECO:0000256" key="1">
    <source>
        <dbReference type="ARBA" id="ARBA00004141"/>
    </source>
</evidence>
<feature type="transmembrane region" description="Helical" evidence="6">
    <location>
        <begin position="153"/>
        <end position="179"/>
    </location>
</feature>
<evidence type="ECO:0000256" key="3">
    <source>
        <dbReference type="ARBA" id="ARBA00022989"/>
    </source>
</evidence>
<feature type="transmembrane region" description="Helical" evidence="6">
    <location>
        <begin position="225"/>
        <end position="244"/>
    </location>
</feature>
<feature type="transmembrane region" description="Helical" evidence="6">
    <location>
        <begin position="94"/>
        <end position="113"/>
    </location>
</feature>
<dbReference type="AlphaFoldDB" id="A0AAJ0BZM8"/>
<dbReference type="RefSeq" id="XP_060283663.1">
    <property type="nucleotide sequence ID" value="XM_060427877.1"/>
</dbReference>
<feature type="transmembrane region" description="Helical" evidence="6">
    <location>
        <begin position="191"/>
        <end position="213"/>
    </location>
</feature>
<protein>
    <submittedName>
        <fullName evidence="7">Uncharacterized protein</fullName>
    </submittedName>
</protein>
<sequence length="550" mass="58775">MTADETTPLISNGDASTSKKNSLGPISRWRAALNVEHRILLAGFLITLSFSFTQVPIFYVFHLMVCDDYYSKHPPFDGIGDRCGLNQIAAGTAAQFSILGMSTTLCGTLNLFITGMVVKKYGPRFALILQTVVPAIRVVAQIIGVAVGGRTGIIIIQATQVVTILGGPSGYILVVNIIAGEVVEPARRTSVFGKLQGTLMVAQGIGFLTGGMIGDAFGVQRPFDVAFFSFFVAANYVRVSLPYISPESMSDGKNPARGGISGFLAPLKVLGPQKLRLRSGALKNHYGVLFLCCGVFLGVLATDYVALLIQMYATASFGFTQGDNGWLMSEFAFMRGLFLIGIFPPVISWGRKWFQSRGSGKDIKEPEPENPATAIPTSPQQLDVPTVSQIEGEPVTLESAHDRESCAFDLFFLRWSLFVDGALTTIAAFATTKWHIYLAAFLLPFGSGSAPAAKGVITEMCPSSQRADALNAITLVENIARLMTMGLFGFIFAALADIGKAYITFFCNAAVAVLGMGVLLFSHFPPHGSSLVEEAAEGSGETVDSESSGE</sequence>
<dbReference type="GeneID" id="85311064"/>
<dbReference type="InterPro" id="IPR036259">
    <property type="entry name" value="MFS_trans_sf"/>
</dbReference>
<gene>
    <name evidence="7" type="ORF">QBC33DRAFT_538361</name>
</gene>
<comment type="subcellular location">
    <subcellularLocation>
        <location evidence="1">Membrane</location>
        <topology evidence="1">Multi-pass membrane protein</topology>
    </subcellularLocation>
</comment>
<evidence type="ECO:0000256" key="4">
    <source>
        <dbReference type="ARBA" id="ARBA00023136"/>
    </source>
</evidence>
<feature type="transmembrane region" description="Helical" evidence="6">
    <location>
        <begin position="125"/>
        <end position="147"/>
    </location>
</feature>
<keyword evidence="8" id="KW-1185">Reference proteome</keyword>
<feature type="transmembrane region" description="Helical" evidence="6">
    <location>
        <begin position="286"/>
        <end position="312"/>
    </location>
</feature>
<organism evidence="7 8">
    <name type="scientific">Phialemonium atrogriseum</name>
    <dbReference type="NCBI Taxonomy" id="1093897"/>
    <lineage>
        <taxon>Eukaryota</taxon>
        <taxon>Fungi</taxon>
        <taxon>Dikarya</taxon>
        <taxon>Ascomycota</taxon>
        <taxon>Pezizomycotina</taxon>
        <taxon>Sordariomycetes</taxon>
        <taxon>Sordariomycetidae</taxon>
        <taxon>Cephalothecales</taxon>
        <taxon>Cephalothecaceae</taxon>
        <taxon>Phialemonium</taxon>
    </lineage>
</organism>
<dbReference type="Gene3D" id="1.20.1250.20">
    <property type="entry name" value="MFS general substrate transporter like domains"/>
    <property type="match status" value="2"/>
</dbReference>
<proteinExistence type="predicted"/>
<evidence type="ECO:0000256" key="2">
    <source>
        <dbReference type="ARBA" id="ARBA00022692"/>
    </source>
</evidence>
<keyword evidence="3 6" id="KW-1133">Transmembrane helix</keyword>
<name>A0AAJ0BZM8_9PEZI</name>
<dbReference type="PANTHER" id="PTHR23507:SF13">
    <property type="entry name" value="MFS GENERAL SUBSTRATE TRANSPORTER"/>
    <property type="match status" value="1"/>
</dbReference>
<dbReference type="PANTHER" id="PTHR23507">
    <property type="entry name" value="ZGC:174356"/>
    <property type="match status" value="1"/>
</dbReference>
<evidence type="ECO:0000256" key="5">
    <source>
        <dbReference type="SAM" id="MobiDB-lite"/>
    </source>
</evidence>
<feature type="region of interest" description="Disordered" evidence="5">
    <location>
        <begin position="1"/>
        <end position="22"/>
    </location>
</feature>
<evidence type="ECO:0000313" key="7">
    <source>
        <dbReference type="EMBL" id="KAK1767450.1"/>
    </source>
</evidence>
<dbReference type="EMBL" id="MU839008">
    <property type="protein sequence ID" value="KAK1767450.1"/>
    <property type="molecule type" value="Genomic_DNA"/>
</dbReference>
<reference evidence="7" key="1">
    <citation type="submission" date="2023-06" db="EMBL/GenBank/DDBJ databases">
        <title>Genome-scale phylogeny and comparative genomics of the fungal order Sordariales.</title>
        <authorList>
            <consortium name="Lawrence Berkeley National Laboratory"/>
            <person name="Hensen N."/>
            <person name="Bonometti L."/>
            <person name="Westerberg I."/>
            <person name="Brannstrom I.O."/>
            <person name="Guillou S."/>
            <person name="Cros-Aarteil S."/>
            <person name="Calhoun S."/>
            <person name="Haridas S."/>
            <person name="Kuo A."/>
            <person name="Mondo S."/>
            <person name="Pangilinan J."/>
            <person name="Riley R."/>
            <person name="Labutti K."/>
            <person name="Andreopoulos B."/>
            <person name="Lipzen A."/>
            <person name="Chen C."/>
            <person name="Yanf M."/>
            <person name="Daum C."/>
            <person name="Ng V."/>
            <person name="Clum A."/>
            <person name="Steindorff A."/>
            <person name="Ohm R."/>
            <person name="Martin F."/>
            <person name="Silar P."/>
            <person name="Natvig D."/>
            <person name="Lalanne C."/>
            <person name="Gautier V."/>
            <person name="Ament-Velasquez S.L."/>
            <person name="Kruys A."/>
            <person name="Hutchinson M.I."/>
            <person name="Powell A.J."/>
            <person name="Barry K."/>
            <person name="Miller A.N."/>
            <person name="Grigoriev I.V."/>
            <person name="Debuchy R."/>
            <person name="Gladieux P."/>
            <person name="Thoren M.H."/>
            <person name="Johannesson H."/>
        </authorList>
    </citation>
    <scope>NUCLEOTIDE SEQUENCE</scope>
    <source>
        <strain evidence="7">8032-3</strain>
    </source>
</reference>
<dbReference type="Proteomes" id="UP001244011">
    <property type="component" value="Unassembled WGS sequence"/>
</dbReference>
<evidence type="ECO:0000256" key="6">
    <source>
        <dbReference type="SAM" id="Phobius"/>
    </source>
</evidence>
<feature type="transmembrane region" description="Helical" evidence="6">
    <location>
        <begin position="39"/>
        <end position="61"/>
    </location>
</feature>
<feature type="transmembrane region" description="Helical" evidence="6">
    <location>
        <begin position="478"/>
        <end position="496"/>
    </location>
</feature>
<keyword evidence="4 6" id="KW-0472">Membrane</keyword>
<feature type="compositionally biased region" description="Polar residues" evidence="5">
    <location>
        <begin position="1"/>
        <end position="21"/>
    </location>
</feature>
<evidence type="ECO:0000313" key="8">
    <source>
        <dbReference type="Proteomes" id="UP001244011"/>
    </source>
</evidence>
<feature type="transmembrane region" description="Helical" evidence="6">
    <location>
        <begin position="332"/>
        <end position="350"/>
    </location>
</feature>
<feature type="transmembrane region" description="Helical" evidence="6">
    <location>
        <begin position="502"/>
        <end position="521"/>
    </location>
</feature>
<accession>A0AAJ0BZM8</accession>
<dbReference type="SUPFAM" id="SSF103473">
    <property type="entry name" value="MFS general substrate transporter"/>
    <property type="match status" value="2"/>
</dbReference>
<feature type="region of interest" description="Disordered" evidence="5">
    <location>
        <begin position="358"/>
        <end position="378"/>
    </location>
</feature>
<comment type="caution">
    <text evidence="7">The sequence shown here is derived from an EMBL/GenBank/DDBJ whole genome shotgun (WGS) entry which is preliminary data.</text>
</comment>